<sequence length="317" mass="36614">MQNIAQAEYDMSEGLVALFEDFMLRNEYEEALNVICDCYNIAPTSFVISEIIFKIMMTCDSKICSEALDYLEQSLRFMPTDDDHKYIFIEGLKDQTGPFGDVWGAFDHFVLSSLRHRKISDGYVSLHEYVKHPNCDYLVQIYVHAFLRGPFKSTIFGSHPVEKFSSLVKWINVFYKYNAEIDDLLKNLHSLLDHIFELELSNYPAIPKCAAIHKAPISKYILILLNSCKDVFRLENQQRFFILTDSSYLILKICQQRLDDMLDKESVPQNSVLTLKSISSKTRNFFQLPLLSNRDVRISLSPDSVSNHQAEISKSTN</sequence>
<protein>
    <submittedName>
        <fullName evidence="1">Uncharacterized protein</fullName>
    </submittedName>
</protein>
<evidence type="ECO:0000313" key="1">
    <source>
        <dbReference type="EMBL" id="GBL75461.1"/>
    </source>
</evidence>
<dbReference type="OrthoDB" id="6421737at2759"/>
<gene>
    <name evidence="1" type="ORF">AVEN_194638_1</name>
</gene>
<accession>A0A4Y2A6L7</accession>
<dbReference type="AlphaFoldDB" id="A0A4Y2A6L7"/>
<evidence type="ECO:0000313" key="2">
    <source>
        <dbReference type="Proteomes" id="UP000499080"/>
    </source>
</evidence>
<name>A0A4Y2A6L7_ARAVE</name>
<reference evidence="1 2" key="1">
    <citation type="journal article" date="2019" name="Sci. Rep.">
        <title>Orb-weaving spider Araneus ventricosus genome elucidates the spidroin gene catalogue.</title>
        <authorList>
            <person name="Kono N."/>
            <person name="Nakamura H."/>
            <person name="Ohtoshi R."/>
            <person name="Moran D.A.P."/>
            <person name="Shinohara A."/>
            <person name="Yoshida Y."/>
            <person name="Fujiwara M."/>
            <person name="Mori M."/>
            <person name="Tomita M."/>
            <person name="Arakawa K."/>
        </authorList>
    </citation>
    <scope>NUCLEOTIDE SEQUENCE [LARGE SCALE GENOMIC DNA]</scope>
</reference>
<organism evidence="1 2">
    <name type="scientific">Araneus ventricosus</name>
    <name type="common">Orbweaver spider</name>
    <name type="synonym">Epeira ventricosa</name>
    <dbReference type="NCBI Taxonomy" id="182803"/>
    <lineage>
        <taxon>Eukaryota</taxon>
        <taxon>Metazoa</taxon>
        <taxon>Ecdysozoa</taxon>
        <taxon>Arthropoda</taxon>
        <taxon>Chelicerata</taxon>
        <taxon>Arachnida</taxon>
        <taxon>Araneae</taxon>
        <taxon>Araneomorphae</taxon>
        <taxon>Entelegynae</taxon>
        <taxon>Araneoidea</taxon>
        <taxon>Araneidae</taxon>
        <taxon>Araneus</taxon>
    </lineage>
</organism>
<dbReference type="EMBL" id="BGPR01000007">
    <property type="protein sequence ID" value="GBL75461.1"/>
    <property type="molecule type" value="Genomic_DNA"/>
</dbReference>
<dbReference type="Proteomes" id="UP000499080">
    <property type="component" value="Unassembled WGS sequence"/>
</dbReference>
<comment type="caution">
    <text evidence="1">The sequence shown here is derived from an EMBL/GenBank/DDBJ whole genome shotgun (WGS) entry which is preliminary data.</text>
</comment>
<keyword evidence="2" id="KW-1185">Reference proteome</keyword>
<proteinExistence type="predicted"/>